<dbReference type="InterPro" id="IPR013433">
    <property type="entry name" value="PHA_gran_rgn"/>
</dbReference>
<proteinExistence type="predicted"/>
<reference evidence="1 2" key="1">
    <citation type="journal article" date="2019" name="Int. J. Syst. Evol. Microbiol.">
        <title>The Global Catalogue of Microorganisms (GCM) 10K type strain sequencing project: providing services to taxonomists for standard genome sequencing and annotation.</title>
        <authorList>
            <consortium name="The Broad Institute Genomics Platform"/>
            <consortium name="The Broad Institute Genome Sequencing Center for Infectious Disease"/>
            <person name="Wu L."/>
            <person name="Ma J."/>
        </authorList>
    </citation>
    <scope>NUCLEOTIDE SEQUENCE [LARGE SCALE GENOMIC DNA]</scope>
    <source>
        <strain evidence="1 2">JCM 14162</strain>
    </source>
</reference>
<comment type="caution">
    <text evidence="1">The sequence shown here is derived from an EMBL/GenBank/DDBJ whole genome shotgun (WGS) entry which is preliminary data.</text>
</comment>
<dbReference type="EMBL" id="BAAAEM010000003">
    <property type="protein sequence ID" value="GAA0481336.1"/>
    <property type="molecule type" value="Genomic_DNA"/>
</dbReference>
<organism evidence="1 2">
    <name type="scientific">Parasphingorhabdus litoris</name>
    <dbReference type="NCBI Taxonomy" id="394733"/>
    <lineage>
        <taxon>Bacteria</taxon>
        <taxon>Pseudomonadati</taxon>
        <taxon>Pseudomonadota</taxon>
        <taxon>Alphaproteobacteria</taxon>
        <taxon>Sphingomonadales</taxon>
        <taxon>Sphingomonadaceae</taxon>
        <taxon>Parasphingorhabdus</taxon>
    </lineage>
</organism>
<accession>A0ABN1APV4</accession>
<evidence type="ECO:0000313" key="1">
    <source>
        <dbReference type="EMBL" id="GAA0481336.1"/>
    </source>
</evidence>
<protein>
    <recommendedName>
        <fullName evidence="3">Polyhydroxyalkanoic acid system protein</fullName>
    </recommendedName>
</protein>
<dbReference type="RefSeq" id="WP_229953516.1">
    <property type="nucleotide sequence ID" value="NZ_BAAAEM010000003.1"/>
</dbReference>
<gene>
    <name evidence="1" type="ORF">GCM10009096_24340</name>
</gene>
<dbReference type="Pfam" id="PF09650">
    <property type="entry name" value="PHA_gran_rgn"/>
    <property type="match status" value="1"/>
</dbReference>
<dbReference type="Proteomes" id="UP001500713">
    <property type="component" value="Unassembled WGS sequence"/>
</dbReference>
<evidence type="ECO:0008006" key="3">
    <source>
        <dbReference type="Google" id="ProtNLM"/>
    </source>
</evidence>
<evidence type="ECO:0000313" key="2">
    <source>
        <dbReference type="Proteomes" id="UP001500713"/>
    </source>
</evidence>
<sequence>MGQPVTVTIAHSLGLAEARSRIGNGVHTLGESVPGATVTDHHWEGDTMHCTLEAMGQRIGGEMQVREDEVYAIFDLPPLLAMFANKLKEKLQKEAPKMLE</sequence>
<name>A0ABN1APV4_9SPHN</name>
<keyword evidence="2" id="KW-1185">Reference proteome</keyword>